<evidence type="ECO:0000256" key="7">
    <source>
        <dbReference type="PROSITE-ProRule" id="PRU00221"/>
    </source>
</evidence>
<proteinExistence type="predicted"/>
<keyword evidence="4" id="KW-0805">Transcription regulation</keyword>
<organism evidence="9 10">
    <name type="scientific">Thraustotheca clavata</name>
    <dbReference type="NCBI Taxonomy" id="74557"/>
    <lineage>
        <taxon>Eukaryota</taxon>
        <taxon>Sar</taxon>
        <taxon>Stramenopiles</taxon>
        <taxon>Oomycota</taxon>
        <taxon>Saprolegniomycetes</taxon>
        <taxon>Saprolegniales</taxon>
        <taxon>Achlyaceae</taxon>
        <taxon>Thraustotheca</taxon>
    </lineage>
</organism>
<dbReference type="PROSITE" id="PS50294">
    <property type="entry name" value="WD_REPEATS_REGION"/>
    <property type="match status" value="6"/>
</dbReference>
<comment type="subcellular location">
    <subcellularLocation>
        <location evidence="1">Nucleus</location>
    </subcellularLocation>
</comment>
<comment type="caution">
    <text evidence="9">The sequence shown here is derived from an EMBL/GenBank/DDBJ whole genome shotgun (WGS) entry which is preliminary data.</text>
</comment>
<evidence type="ECO:0000313" key="9">
    <source>
        <dbReference type="EMBL" id="OQS03996.1"/>
    </source>
</evidence>
<dbReference type="InterPro" id="IPR006594">
    <property type="entry name" value="LisH"/>
</dbReference>
<name>A0A1W0A152_9STRA</name>
<dbReference type="InterPro" id="IPR001680">
    <property type="entry name" value="WD40_rpt"/>
</dbReference>
<feature type="repeat" description="WD" evidence="7">
    <location>
        <begin position="194"/>
        <end position="225"/>
    </location>
</feature>
<reference evidence="9 10" key="1">
    <citation type="journal article" date="2014" name="Genome Biol. Evol.">
        <title>The secreted proteins of Achlya hypogyna and Thraustotheca clavata identify the ancestral oomycete secretome and reveal gene acquisitions by horizontal gene transfer.</title>
        <authorList>
            <person name="Misner I."/>
            <person name="Blouin N."/>
            <person name="Leonard G."/>
            <person name="Richards T.A."/>
            <person name="Lane C.E."/>
        </authorList>
    </citation>
    <scope>NUCLEOTIDE SEQUENCE [LARGE SCALE GENOMIC DNA]</scope>
    <source>
        <strain evidence="9 10">ATCC 34112</strain>
    </source>
</reference>
<keyword evidence="3" id="KW-0677">Repeat</keyword>
<dbReference type="STRING" id="74557.A0A1W0A152"/>
<dbReference type="PANTHER" id="PTHR22846:SF2">
    <property type="entry name" value="F-BOX-LIKE_WD REPEAT-CONTAINING PROTEIN EBI"/>
    <property type="match status" value="1"/>
</dbReference>
<keyword evidence="2 7" id="KW-0853">WD repeat</keyword>
<accession>A0A1W0A152</accession>
<dbReference type="CDD" id="cd00200">
    <property type="entry name" value="WD40"/>
    <property type="match status" value="1"/>
</dbReference>
<feature type="repeat" description="WD" evidence="7">
    <location>
        <begin position="411"/>
        <end position="452"/>
    </location>
</feature>
<protein>
    <submittedName>
        <fullName evidence="9">WD domain-containing protein</fullName>
    </submittedName>
</protein>
<evidence type="ECO:0000256" key="1">
    <source>
        <dbReference type="ARBA" id="ARBA00004123"/>
    </source>
</evidence>
<evidence type="ECO:0000256" key="3">
    <source>
        <dbReference type="ARBA" id="ARBA00022737"/>
    </source>
</evidence>
<dbReference type="SMART" id="SM00667">
    <property type="entry name" value="LisH"/>
    <property type="match status" value="1"/>
</dbReference>
<dbReference type="InterPro" id="IPR045183">
    <property type="entry name" value="Ebi-like"/>
</dbReference>
<dbReference type="GO" id="GO:0006357">
    <property type="term" value="P:regulation of transcription by RNA polymerase II"/>
    <property type="evidence" value="ECO:0007669"/>
    <property type="project" value="TreeGrafter"/>
</dbReference>
<dbReference type="PROSITE" id="PS50896">
    <property type="entry name" value="LISH"/>
    <property type="match status" value="1"/>
</dbReference>
<feature type="repeat" description="WD" evidence="7">
    <location>
        <begin position="235"/>
        <end position="276"/>
    </location>
</feature>
<dbReference type="FunFam" id="2.130.10.10:FF:000218">
    <property type="entry name" value="WD40 repeat-containing protein HOS15"/>
    <property type="match status" value="1"/>
</dbReference>
<feature type="region of interest" description="Disordered" evidence="8">
    <location>
        <begin position="93"/>
        <end position="137"/>
    </location>
</feature>
<keyword evidence="10" id="KW-1185">Reference proteome</keyword>
<dbReference type="FunFam" id="1.20.960.30:FF:000003">
    <property type="entry name" value="Related to Nuclear receptor co-repressor/HDAC3 complex subunit TBLR1"/>
    <property type="match status" value="1"/>
</dbReference>
<dbReference type="PANTHER" id="PTHR22846">
    <property type="entry name" value="WD40 REPEAT PROTEIN"/>
    <property type="match status" value="1"/>
</dbReference>
<dbReference type="Pfam" id="PF00400">
    <property type="entry name" value="WD40"/>
    <property type="match status" value="7"/>
</dbReference>
<dbReference type="SUPFAM" id="SSF50978">
    <property type="entry name" value="WD40 repeat-like"/>
    <property type="match status" value="1"/>
</dbReference>
<dbReference type="Proteomes" id="UP000243217">
    <property type="component" value="Unassembled WGS sequence"/>
</dbReference>
<dbReference type="Pfam" id="PF08513">
    <property type="entry name" value="LisH"/>
    <property type="match status" value="1"/>
</dbReference>
<dbReference type="SMART" id="SM00320">
    <property type="entry name" value="WD40"/>
    <property type="match status" value="8"/>
</dbReference>
<dbReference type="OrthoDB" id="1367865at2759"/>
<gene>
    <name evidence="9" type="ORF">THRCLA_03716</name>
</gene>
<dbReference type="InterPro" id="IPR036322">
    <property type="entry name" value="WD40_repeat_dom_sf"/>
</dbReference>
<feature type="repeat" description="WD" evidence="7">
    <location>
        <begin position="142"/>
        <end position="183"/>
    </location>
</feature>
<dbReference type="GO" id="GO:0003714">
    <property type="term" value="F:transcription corepressor activity"/>
    <property type="evidence" value="ECO:0007669"/>
    <property type="project" value="InterPro"/>
</dbReference>
<feature type="repeat" description="WD" evidence="7">
    <location>
        <begin position="319"/>
        <end position="351"/>
    </location>
</feature>
<evidence type="ECO:0000256" key="6">
    <source>
        <dbReference type="ARBA" id="ARBA00023242"/>
    </source>
</evidence>
<dbReference type="InterPro" id="IPR020472">
    <property type="entry name" value="WD40_PAC1"/>
</dbReference>
<dbReference type="Gene3D" id="1.20.960.30">
    <property type="match status" value="1"/>
</dbReference>
<dbReference type="PROSITE" id="PS50082">
    <property type="entry name" value="WD_REPEATS_2"/>
    <property type="match status" value="6"/>
</dbReference>
<dbReference type="GO" id="GO:0000118">
    <property type="term" value="C:histone deacetylase complex"/>
    <property type="evidence" value="ECO:0007669"/>
    <property type="project" value="TreeGrafter"/>
</dbReference>
<evidence type="ECO:0000256" key="5">
    <source>
        <dbReference type="ARBA" id="ARBA00023163"/>
    </source>
</evidence>
<dbReference type="PROSITE" id="PS00678">
    <property type="entry name" value="WD_REPEATS_1"/>
    <property type="match status" value="1"/>
</dbReference>
<dbReference type="Gene3D" id="2.130.10.10">
    <property type="entry name" value="YVTN repeat-like/Quinoprotein amine dehydrogenase"/>
    <property type="match status" value="1"/>
</dbReference>
<dbReference type="EMBL" id="JNBS01000699">
    <property type="protein sequence ID" value="OQS03996.1"/>
    <property type="molecule type" value="Genomic_DNA"/>
</dbReference>
<dbReference type="InterPro" id="IPR019775">
    <property type="entry name" value="WD40_repeat_CS"/>
</dbReference>
<sequence>MTITSDEVNFLVYRYLQESGFVHTAFTFAYESQLVRSKVVSTEIPPGALISFLQKGLLYVGIEAHVNEDGTERECEAEVSLLNPHICHVAQSVARKPGKRKRSTDEAIVNSPNSVHDPSSVEPATTEPVASPSNQDTDTLLLRGHEKDAFSCLWKPAQSTIVTGSSDSSARIWTLNDTDFASNAQINSIVLPHGDGPYKDVTTLEWNRDGSLIASGSYDGHTRLWTPTGELKHEAQHHHGPVFAVRWSPSSQFLLSAGYDSTVTLYDVSTSQKHSQVRLHDDAAILDASWKDDNTFATCSADATIRLTNINEASPFAVLRGHNDEINSIKWNACSSLLASCSDDCTVKVWKSTESNFVWDFKEHSKEVYTIRWSPTGAGSNNPNRPLYLASSSFDTTVKLWDVDTGKCLTTHTHENPVYAIAFSPNGEYLASGTINGVIHIYSLQDGSIVKTYRGKGDIFEVNWSDDGKMLSACFSTGDIMVIHFRV</sequence>
<feature type="repeat" description="WD" evidence="7">
    <location>
        <begin position="361"/>
        <end position="411"/>
    </location>
</feature>
<dbReference type="AlphaFoldDB" id="A0A1W0A152"/>
<keyword evidence="6" id="KW-0539">Nucleus</keyword>
<evidence type="ECO:0000256" key="2">
    <source>
        <dbReference type="ARBA" id="ARBA00022574"/>
    </source>
</evidence>
<evidence type="ECO:0000256" key="4">
    <source>
        <dbReference type="ARBA" id="ARBA00023015"/>
    </source>
</evidence>
<evidence type="ECO:0000256" key="8">
    <source>
        <dbReference type="SAM" id="MobiDB-lite"/>
    </source>
</evidence>
<dbReference type="InterPro" id="IPR015943">
    <property type="entry name" value="WD40/YVTN_repeat-like_dom_sf"/>
</dbReference>
<evidence type="ECO:0000313" key="10">
    <source>
        <dbReference type="Proteomes" id="UP000243217"/>
    </source>
</evidence>
<dbReference type="PRINTS" id="PR00320">
    <property type="entry name" value="GPROTEINBRPT"/>
</dbReference>
<keyword evidence="5" id="KW-0804">Transcription</keyword>